<name>A0A8T0EWI1_ARGBR</name>
<organism evidence="2 3">
    <name type="scientific">Argiope bruennichi</name>
    <name type="common">Wasp spider</name>
    <name type="synonym">Aranea bruennichi</name>
    <dbReference type="NCBI Taxonomy" id="94029"/>
    <lineage>
        <taxon>Eukaryota</taxon>
        <taxon>Metazoa</taxon>
        <taxon>Ecdysozoa</taxon>
        <taxon>Arthropoda</taxon>
        <taxon>Chelicerata</taxon>
        <taxon>Arachnida</taxon>
        <taxon>Araneae</taxon>
        <taxon>Araneomorphae</taxon>
        <taxon>Entelegynae</taxon>
        <taxon>Araneoidea</taxon>
        <taxon>Araneidae</taxon>
        <taxon>Argiope</taxon>
    </lineage>
</organism>
<dbReference type="Proteomes" id="UP000807504">
    <property type="component" value="Unassembled WGS sequence"/>
</dbReference>
<feature type="coiled-coil region" evidence="1">
    <location>
        <begin position="218"/>
        <end position="245"/>
    </location>
</feature>
<proteinExistence type="predicted"/>
<protein>
    <submittedName>
        <fullName evidence="2">Uncharacterized protein</fullName>
    </submittedName>
</protein>
<comment type="caution">
    <text evidence="2">The sequence shown here is derived from an EMBL/GenBank/DDBJ whole genome shotgun (WGS) entry which is preliminary data.</text>
</comment>
<evidence type="ECO:0000313" key="2">
    <source>
        <dbReference type="EMBL" id="KAF8778736.1"/>
    </source>
</evidence>
<accession>A0A8T0EWI1</accession>
<evidence type="ECO:0000313" key="3">
    <source>
        <dbReference type="Proteomes" id="UP000807504"/>
    </source>
</evidence>
<reference evidence="2" key="1">
    <citation type="journal article" date="2020" name="bioRxiv">
        <title>Chromosome-level reference genome of the European wasp spider Argiope bruennichi: a resource for studies on range expansion and evolutionary adaptation.</title>
        <authorList>
            <person name="Sheffer M.M."/>
            <person name="Hoppe A."/>
            <person name="Krehenwinkel H."/>
            <person name="Uhl G."/>
            <person name="Kuss A.W."/>
            <person name="Jensen L."/>
            <person name="Jensen C."/>
            <person name="Gillespie R.G."/>
            <person name="Hoff K.J."/>
            <person name="Prost S."/>
        </authorList>
    </citation>
    <scope>NUCLEOTIDE SEQUENCE</scope>
</reference>
<keyword evidence="3" id="KW-1185">Reference proteome</keyword>
<dbReference type="OrthoDB" id="6467173at2759"/>
<dbReference type="AlphaFoldDB" id="A0A8T0EWI1"/>
<dbReference type="EMBL" id="JABXBU010002072">
    <property type="protein sequence ID" value="KAF8778736.1"/>
    <property type="molecule type" value="Genomic_DNA"/>
</dbReference>
<evidence type="ECO:0000256" key="1">
    <source>
        <dbReference type="SAM" id="Coils"/>
    </source>
</evidence>
<reference evidence="2" key="2">
    <citation type="submission" date="2020-06" db="EMBL/GenBank/DDBJ databases">
        <authorList>
            <person name="Sheffer M."/>
        </authorList>
    </citation>
    <scope>NUCLEOTIDE SEQUENCE</scope>
</reference>
<gene>
    <name evidence="2" type="ORF">HNY73_015431</name>
</gene>
<keyword evidence="1" id="KW-0175">Coiled coil</keyword>
<sequence>MEMDQNNRAVLPCEEIPRSSENKDVFDLKCLKNCLPTTSRHSEIVPSFEEIERTTSRHSKIVSSFEEIERVTKRFMKIKALLNIRKETTRLSLKRISLDKLCTAFLANSVVEESACHKQEKYLETEPSKALERLTFANLSLEKEEKNISPMHSSDMMKIDSEIYFERKKAERRRNVLAFRTNERLRKACFSRCLSLEDMDKPEARSCLQTKCLYGTILNDFIEKRKRIQEEMDQTIKLVQMLKEKSRMLKEKKM</sequence>